<organism evidence="2 3">
    <name type="scientific">Streptacidiphilus cavernicola</name>
    <dbReference type="NCBI Taxonomy" id="3342716"/>
    <lineage>
        <taxon>Bacteria</taxon>
        <taxon>Bacillati</taxon>
        <taxon>Actinomycetota</taxon>
        <taxon>Actinomycetes</taxon>
        <taxon>Kitasatosporales</taxon>
        <taxon>Streptomycetaceae</taxon>
        <taxon>Streptacidiphilus</taxon>
    </lineage>
</organism>
<dbReference type="InterPro" id="IPR050834">
    <property type="entry name" value="Glycosyltransf_2"/>
</dbReference>
<sequence length="456" mass="48366">MNGYDRRTDAACPCLAARESPYTAVRVVDLDLDEPDGLRSPGGTGPADPRGRVLALARLHGHPLGVVTVTGPPDDAAGSRQALVAAVHRELADAVAAHRAADARALAVLETDDDELPGGDAAGARPCRLPRALVLRDPPAISVVVATRNRVRPLRQCLDSLLRTGYPRLEVLVVDNAPDDGEAEAMVRGRYHGQIRYLREPVAGLARAHNRALAEVGGDITAFTDDDTLVDRDWPAALAEGFAGSARIGCVTGLILPAELETRTQSDLQRHGGYDKGFTARTWSLAEPPGDPLFPFTAGRFGSGANMAFRTGLLRAIGGFDPATGTGTAARGGDDLLGFFRAIVAGATLAYRPDAIVWHRPSRDLDALPAQAFGYGAGFGAFLAAAVANEPRMLPALARRLPRGVHYAATRRRGAATAPDGGWSRRLSLLEVQGMLYGPLGYLRSLRQTHRLADRG</sequence>
<dbReference type="InterPro" id="IPR029044">
    <property type="entry name" value="Nucleotide-diphossugar_trans"/>
</dbReference>
<evidence type="ECO:0000313" key="2">
    <source>
        <dbReference type="EMBL" id="MFC1420351.1"/>
    </source>
</evidence>
<gene>
    <name evidence="2" type="ORF">ACEZDE_27445</name>
</gene>
<protein>
    <submittedName>
        <fullName evidence="2">Glycosyltransferase family 2 protein</fullName>
        <ecNumber evidence="2">2.4.-.-</ecNumber>
    </submittedName>
</protein>
<dbReference type="SUPFAM" id="SSF53448">
    <property type="entry name" value="Nucleotide-diphospho-sugar transferases"/>
    <property type="match status" value="1"/>
</dbReference>
<keyword evidence="2" id="KW-0808">Transferase</keyword>
<evidence type="ECO:0000313" key="3">
    <source>
        <dbReference type="Proteomes" id="UP001592531"/>
    </source>
</evidence>
<dbReference type="InterPro" id="IPR001173">
    <property type="entry name" value="Glyco_trans_2-like"/>
</dbReference>
<dbReference type="RefSeq" id="WP_380541417.1">
    <property type="nucleotide sequence ID" value="NZ_JBHFAB010000025.1"/>
</dbReference>
<dbReference type="Proteomes" id="UP001592531">
    <property type="component" value="Unassembled WGS sequence"/>
</dbReference>
<dbReference type="PANTHER" id="PTHR43685">
    <property type="entry name" value="GLYCOSYLTRANSFERASE"/>
    <property type="match status" value="1"/>
</dbReference>
<dbReference type="Gene3D" id="3.90.550.10">
    <property type="entry name" value="Spore Coat Polysaccharide Biosynthesis Protein SpsA, Chain A"/>
    <property type="match status" value="1"/>
</dbReference>
<dbReference type="GO" id="GO:0016757">
    <property type="term" value="F:glycosyltransferase activity"/>
    <property type="evidence" value="ECO:0007669"/>
    <property type="project" value="UniProtKB-KW"/>
</dbReference>
<accession>A0ABV6W3C8</accession>
<reference evidence="2 3" key="1">
    <citation type="submission" date="2024-09" db="EMBL/GenBank/DDBJ databases">
        <authorList>
            <person name="Lee S.D."/>
        </authorList>
    </citation>
    <scope>NUCLEOTIDE SEQUENCE [LARGE SCALE GENOMIC DNA]</scope>
    <source>
        <strain evidence="2 3">N8-3</strain>
    </source>
</reference>
<keyword evidence="3" id="KW-1185">Reference proteome</keyword>
<keyword evidence="2" id="KW-0328">Glycosyltransferase</keyword>
<name>A0ABV6W3C8_9ACTN</name>
<dbReference type="EMBL" id="JBHFAB010000025">
    <property type="protein sequence ID" value="MFC1420351.1"/>
    <property type="molecule type" value="Genomic_DNA"/>
</dbReference>
<evidence type="ECO:0000259" key="1">
    <source>
        <dbReference type="Pfam" id="PF00535"/>
    </source>
</evidence>
<dbReference type="PANTHER" id="PTHR43685:SF2">
    <property type="entry name" value="GLYCOSYLTRANSFERASE 2-LIKE DOMAIN-CONTAINING PROTEIN"/>
    <property type="match status" value="1"/>
</dbReference>
<feature type="domain" description="Glycosyltransferase 2-like" evidence="1">
    <location>
        <begin position="142"/>
        <end position="310"/>
    </location>
</feature>
<dbReference type="EC" id="2.4.-.-" evidence="2"/>
<proteinExistence type="predicted"/>
<comment type="caution">
    <text evidence="2">The sequence shown here is derived from an EMBL/GenBank/DDBJ whole genome shotgun (WGS) entry which is preliminary data.</text>
</comment>
<dbReference type="Pfam" id="PF00535">
    <property type="entry name" value="Glycos_transf_2"/>
    <property type="match status" value="1"/>
</dbReference>